<organism evidence="9">
    <name type="scientific">Wolinella succinogenes (strain ATCC 29543 / DSM 1740 / CCUG 13145 / JCM 31913 / LMG 7466 / NCTC 11488 / FDC 602W)</name>
    <name type="common">Vibrio succinogenes</name>
    <dbReference type="NCBI Taxonomy" id="273121"/>
    <lineage>
        <taxon>Bacteria</taxon>
        <taxon>Pseudomonadati</taxon>
        <taxon>Campylobacterota</taxon>
        <taxon>Epsilonproteobacteria</taxon>
        <taxon>Campylobacterales</taxon>
        <taxon>Helicobacteraceae</taxon>
        <taxon>Wolinella</taxon>
    </lineage>
</organism>
<keyword evidence="3" id="KW-0285">Flavoprotein</keyword>
<name>Q7M8P4_WOLSU</name>
<dbReference type="PANTHER" id="PTHR43673:SF2">
    <property type="entry name" value="NITROREDUCTASE"/>
    <property type="match status" value="1"/>
</dbReference>
<dbReference type="GO" id="GO:0016491">
    <property type="term" value="F:oxidoreductase activity"/>
    <property type="evidence" value="ECO:0007669"/>
    <property type="project" value="UniProtKB-KW"/>
</dbReference>
<keyword evidence="6" id="KW-0560">Oxidoreductase</keyword>
<dbReference type="AlphaFoldDB" id="Q7M8P4"/>
<reference evidence="8 9" key="1">
    <citation type="journal article" date="2003" name="Proc. Natl. Acad. Sci. U.S.A.">
        <title>Complete genome sequence and analysis of Wolinella succinogenes.</title>
        <authorList>
            <person name="Baar C."/>
            <person name="Eppinger M."/>
            <person name="Raddatz G."/>
            <person name="Simon JM."/>
            <person name="Lanz C."/>
            <person name="Klimmek O."/>
            <person name="Nandakumar R."/>
            <person name="Gross R."/>
            <person name="Rosinus A."/>
            <person name="Keller H."/>
            <person name="Jagtap P."/>
            <person name="Linke B."/>
            <person name="Meyer F."/>
            <person name="Lederer H."/>
            <person name="Schuster S.C."/>
        </authorList>
    </citation>
    <scope>NUCLEOTIDE SEQUENCE [LARGE SCALE GENOMIC DNA]</scope>
    <source>
        <strain evidence="9">ATCC 29543 / DSM 1740 / CCUG 13145 / JCM 31913 / LMG 7466 / NCTC 11488 / FDC 602W</strain>
    </source>
</reference>
<dbReference type="InterPro" id="IPR029479">
    <property type="entry name" value="Nitroreductase"/>
</dbReference>
<dbReference type="STRING" id="273121.WS1508"/>
<evidence type="ECO:0000256" key="6">
    <source>
        <dbReference type="ARBA" id="ARBA00023002"/>
    </source>
</evidence>
<sequence>MNPLNLSEIWNYRHACKAFDPAKPLPQEALLEILEAGRLSASSFGLEPWKFLVIQNQEMRQRLVPACFNQPQIATCVELIVILIRKNLRPDSPYVLEQFSRWNLPHEALQGILSWYGGYISSMDDRALVDYADKQAHIALANMMTCAASKGIDSCPIGGFDPKKCAQILGIDETLFAPALLLPLGYRAKEPSPKIRLPFDEVVSFIS</sequence>
<evidence type="ECO:0000256" key="3">
    <source>
        <dbReference type="ARBA" id="ARBA00022630"/>
    </source>
</evidence>
<keyword evidence="5" id="KW-0521">NADP</keyword>
<comment type="cofactor">
    <cofactor evidence="1">
        <name>FMN</name>
        <dbReference type="ChEBI" id="CHEBI:58210"/>
    </cofactor>
</comment>
<dbReference type="InterPro" id="IPR033878">
    <property type="entry name" value="NfsB-like"/>
</dbReference>
<evidence type="ECO:0000256" key="4">
    <source>
        <dbReference type="ARBA" id="ARBA00022643"/>
    </source>
</evidence>
<keyword evidence="4" id="KW-0288">FMN</keyword>
<keyword evidence="9" id="KW-1185">Reference proteome</keyword>
<evidence type="ECO:0000313" key="8">
    <source>
        <dbReference type="EMBL" id="CAE10557.1"/>
    </source>
</evidence>
<accession>Q7M8P4</accession>
<evidence type="ECO:0000256" key="1">
    <source>
        <dbReference type="ARBA" id="ARBA00001917"/>
    </source>
</evidence>
<dbReference type="CDD" id="cd02149">
    <property type="entry name" value="NfsB-like"/>
    <property type="match status" value="1"/>
</dbReference>
<dbReference type="RefSeq" id="WP_011139341.1">
    <property type="nucleotide sequence ID" value="NC_005090.1"/>
</dbReference>
<protein>
    <submittedName>
        <fullName evidence="8">NAD(P)H-FLAVIN OXIDOREDUCTASE</fullName>
    </submittedName>
</protein>
<dbReference type="KEGG" id="wsu:WS1508"/>
<comment type="similarity">
    <text evidence="2">Belongs to the nitroreductase family.</text>
</comment>
<dbReference type="PANTHER" id="PTHR43673">
    <property type="entry name" value="NAD(P)H NITROREDUCTASE YDGI-RELATED"/>
    <property type="match status" value="1"/>
</dbReference>
<evidence type="ECO:0000256" key="2">
    <source>
        <dbReference type="ARBA" id="ARBA00007118"/>
    </source>
</evidence>
<feature type="domain" description="Nitroreductase" evidence="7">
    <location>
        <begin position="12"/>
        <end position="186"/>
    </location>
</feature>
<evidence type="ECO:0000259" key="7">
    <source>
        <dbReference type="Pfam" id="PF00881"/>
    </source>
</evidence>
<proteinExistence type="inferred from homology"/>
<dbReference type="Gene3D" id="3.40.109.10">
    <property type="entry name" value="NADH Oxidase"/>
    <property type="match status" value="1"/>
</dbReference>
<dbReference type="eggNOG" id="COG0778">
    <property type="taxonomic scope" value="Bacteria"/>
</dbReference>
<evidence type="ECO:0000256" key="5">
    <source>
        <dbReference type="ARBA" id="ARBA00022857"/>
    </source>
</evidence>
<dbReference type="SUPFAM" id="SSF55469">
    <property type="entry name" value="FMN-dependent nitroreductase-like"/>
    <property type="match status" value="1"/>
</dbReference>
<dbReference type="InterPro" id="IPR000415">
    <property type="entry name" value="Nitroreductase-like"/>
</dbReference>
<evidence type="ECO:0000313" key="9">
    <source>
        <dbReference type="Proteomes" id="UP000000422"/>
    </source>
</evidence>
<dbReference type="Proteomes" id="UP000000422">
    <property type="component" value="Chromosome"/>
</dbReference>
<dbReference type="EMBL" id="BX571661">
    <property type="protein sequence ID" value="CAE10557.1"/>
    <property type="molecule type" value="Genomic_DNA"/>
</dbReference>
<dbReference type="HOGENOM" id="CLU_070764_4_1_7"/>
<gene>
    <name evidence="8" type="ordered locus">WS1508</name>
</gene>
<dbReference type="Pfam" id="PF00881">
    <property type="entry name" value="Nitroreductase"/>
    <property type="match status" value="1"/>
</dbReference>